<evidence type="ECO:0000259" key="1">
    <source>
        <dbReference type="Pfam" id="PF00117"/>
    </source>
</evidence>
<feature type="domain" description="Glutamine amidotransferase" evidence="1">
    <location>
        <begin position="80"/>
        <end position="183"/>
    </location>
</feature>
<dbReference type="EMBL" id="CAEZSM010000075">
    <property type="protein sequence ID" value="CAB4544488.1"/>
    <property type="molecule type" value="Genomic_DNA"/>
</dbReference>
<dbReference type="EMBL" id="CAFABD010000050">
    <property type="protein sequence ID" value="CAB4822818.1"/>
    <property type="molecule type" value="Genomic_DNA"/>
</dbReference>
<sequence length="242" mass="26992">MTKRALFILQDYVSDGGPVAVQFRNRGYEIQQCVVVDKDNYKTPNVTVNWPNFLEFDAIVALGAPWGAFEDERIGNWLLPEMHKLQEAHNAGIPILGICFGGQLMARALGGTVARGPYPELGWHEIQSDDESFIPKGPWFQYHWDRFTLPPGAKEIARTELCPQAFTFGRTLGTQFHPDVDSEVLDLWLAMEGGPDDLEAEGVVIADLRAQTKLADAKANPRSHALVNYFLDNIATAPVQRI</sequence>
<dbReference type="InterPro" id="IPR029062">
    <property type="entry name" value="Class_I_gatase-like"/>
</dbReference>
<dbReference type="Pfam" id="PF00117">
    <property type="entry name" value="GATase"/>
    <property type="match status" value="1"/>
</dbReference>
<organism evidence="3">
    <name type="scientific">freshwater metagenome</name>
    <dbReference type="NCBI Taxonomy" id="449393"/>
    <lineage>
        <taxon>unclassified sequences</taxon>
        <taxon>metagenomes</taxon>
        <taxon>ecological metagenomes</taxon>
    </lineage>
</organism>
<dbReference type="CDD" id="cd01741">
    <property type="entry name" value="GATase1_1"/>
    <property type="match status" value="1"/>
</dbReference>
<reference evidence="3" key="1">
    <citation type="submission" date="2020-05" db="EMBL/GenBank/DDBJ databases">
        <authorList>
            <person name="Chiriac C."/>
            <person name="Salcher M."/>
            <person name="Ghai R."/>
            <person name="Kavagutti S V."/>
        </authorList>
    </citation>
    <scope>NUCLEOTIDE SEQUENCE</scope>
</reference>
<dbReference type="PANTHER" id="PTHR42695:SF5">
    <property type="entry name" value="GLUTAMINE AMIDOTRANSFERASE YLR126C-RELATED"/>
    <property type="match status" value="1"/>
</dbReference>
<evidence type="ECO:0000313" key="3">
    <source>
        <dbReference type="EMBL" id="CAB4822818.1"/>
    </source>
</evidence>
<protein>
    <submittedName>
        <fullName evidence="3">Unannotated protein</fullName>
    </submittedName>
</protein>
<evidence type="ECO:0000313" key="2">
    <source>
        <dbReference type="EMBL" id="CAB4544488.1"/>
    </source>
</evidence>
<accession>A0A6J6ZS77</accession>
<name>A0A6J6ZS77_9ZZZZ</name>
<dbReference type="InterPro" id="IPR017926">
    <property type="entry name" value="GATASE"/>
</dbReference>
<dbReference type="Gene3D" id="3.40.50.880">
    <property type="match status" value="1"/>
</dbReference>
<dbReference type="InterPro" id="IPR044992">
    <property type="entry name" value="ChyE-like"/>
</dbReference>
<dbReference type="AlphaFoldDB" id="A0A6J6ZS77"/>
<gene>
    <name evidence="2" type="ORF">UFOPK1438_00671</name>
    <name evidence="3" type="ORF">UFOPK3166_00456</name>
</gene>
<dbReference type="PANTHER" id="PTHR42695">
    <property type="entry name" value="GLUTAMINE AMIDOTRANSFERASE YLR126C-RELATED"/>
    <property type="match status" value="1"/>
</dbReference>
<dbReference type="SUPFAM" id="SSF52317">
    <property type="entry name" value="Class I glutamine amidotransferase-like"/>
    <property type="match status" value="1"/>
</dbReference>
<proteinExistence type="predicted"/>
<dbReference type="PROSITE" id="PS51273">
    <property type="entry name" value="GATASE_TYPE_1"/>
    <property type="match status" value="1"/>
</dbReference>
<dbReference type="GO" id="GO:0005829">
    <property type="term" value="C:cytosol"/>
    <property type="evidence" value="ECO:0007669"/>
    <property type="project" value="TreeGrafter"/>
</dbReference>